<dbReference type="AlphaFoldDB" id="A0A377R0L1"/>
<accession>A0A377R0L1</accession>
<organism evidence="2 3">
    <name type="scientific">Kingella potus</name>
    <dbReference type="NCBI Taxonomy" id="265175"/>
    <lineage>
        <taxon>Bacteria</taxon>
        <taxon>Pseudomonadati</taxon>
        <taxon>Pseudomonadota</taxon>
        <taxon>Betaproteobacteria</taxon>
        <taxon>Neisseriales</taxon>
        <taxon>Neisseriaceae</taxon>
        <taxon>Kingella</taxon>
    </lineage>
</organism>
<keyword evidence="1" id="KW-0732">Signal</keyword>
<feature type="chain" id="PRO_5016647620" evidence="1">
    <location>
        <begin position="20"/>
        <end position="153"/>
    </location>
</feature>
<evidence type="ECO:0000313" key="3">
    <source>
        <dbReference type="Proteomes" id="UP000254293"/>
    </source>
</evidence>
<reference evidence="2 3" key="1">
    <citation type="submission" date="2018-06" db="EMBL/GenBank/DDBJ databases">
        <authorList>
            <consortium name="Pathogen Informatics"/>
            <person name="Doyle S."/>
        </authorList>
    </citation>
    <scope>NUCLEOTIDE SEQUENCE [LARGE SCALE GENOMIC DNA]</scope>
    <source>
        <strain evidence="2 3">NCTC13336</strain>
    </source>
</reference>
<evidence type="ECO:0000313" key="2">
    <source>
        <dbReference type="EMBL" id="STR00348.1"/>
    </source>
</evidence>
<gene>
    <name evidence="2" type="ORF">NCTC13336_00550</name>
</gene>
<protein>
    <submittedName>
        <fullName evidence="2">Uncharacterized protein</fullName>
    </submittedName>
</protein>
<dbReference type="OrthoDB" id="8612598at2"/>
<dbReference type="RefSeq" id="WP_115307632.1">
    <property type="nucleotide sequence ID" value="NZ_CP091516.1"/>
</dbReference>
<name>A0A377R0L1_9NEIS</name>
<sequence>MRRQSALLFLLTCSLAAHAGGDHTPAQISRFSGSNGHYQFTVTQQGERLLYNDHCRSYRVVITPRKHTLRDTILPFPAASSHPTLRETEAAAQALKNAAAQKRTLHFGYLGSGLFPDKQQKCLYHGTGIKQYEKEIMVHQDAREGLYPYMDAE</sequence>
<proteinExistence type="predicted"/>
<dbReference type="Proteomes" id="UP000254293">
    <property type="component" value="Unassembled WGS sequence"/>
</dbReference>
<feature type="signal peptide" evidence="1">
    <location>
        <begin position="1"/>
        <end position="19"/>
    </location>
</feature>
<dbReference type="EMBL" id="UGJJ01000001">
    <property type="protein sequence ID" value="STR00348.1"/>
    <property type="molecule type" value="Genomic_DNA"/>
</dbReference>
<keyword evidence="3" id="KW-1185">Reference proteome</keyword>
<evidence type="ECO:0000256" key="1">
    <source>
        <dbReference type="SAM" id="SignalP"/>
    </source>
</evidence>